<dbReference type="AlphaFoldDB" id="A0A0D3II03"/>
<evidence type="ECO:0000256" key="2">
    <source>
        <dbReference type="ARBA" id="ARBA00022723"/>
    </source>
</evidence>
<dbReference type="EC" id="3.4.24.-" evidence="7"/>
<reference evidence="11" key="2">
    <citation type="submission" date="2024-10" db="UniProtKB">
        <authorList>
            <consortium name="EnsemblProtists"/>
        </authorList>
    </citation>
    <scope>IDENTIFICATION</scope>
</reference>
<dbReference type="InterPro" id="IPR006026">
    <property type="entry name" value="Peptidase_Metallo"/>
</dbReference>
<feature type="active site" evidence="6">
    <location>
        <position position="206"/>
    </location>
</feature>
<dbReference type="InterPro" id="IPR024079">
    <property type="entry name" value="MetalloPept_cat_dom_sf"/>
</dbReference>
<dbReference type="InterPro" id="IPR001763">
    <property type="entry name" value="Rhodanese-like_dom"/>
</dbReference>
<keyword evidence="2 6" id="KW-0479">Metal-binding</keyword>
<evidence type="ECO:0000256" key="7">
    <source>
        <dbReference type="RuleBase" id="RU361183"/>
    </source>
</evidence>
<dbReference type="GO" id="GO:0004222">
    <property type="term" value="F:metalloendopeptidase activity"/>
    <property type="evidence" value="ECO:0007669"/>
    <property type="project" value="UniProtKB-UniRule"/>
</dbReference>
<dbReference type="EnsemblProtists" id="EOD10888">
    <property type="protein sequence ID" value="EOD10888"/>
    <property type="gene ID" value="EMIHUDRAFT_215150"/>
</dbReference>
<dbReference type="PANTHER" id="PTHR10127:SF780">
    <property type="entry name" value="METALLOENDOPEPTIDASE"/>
    <property type="match status" value="1"/>
</dbReference>
<evidence type="ECO:0000313" key="12">
    <source>
        <dbReference type="Proteomes" id="UP000013827"/>
    </source>
</evidence>
<feature type="signal peptide" evidence="7">
    <location>
        <begin position="1"/>
        <end position="17"/>
    </location>
</feature>
<comment type="caution">
    <text evidence="6">Lacks conserved residue(s) required for the propagation of feature annotation.</text>
</comment>
<dbReference type="GO" id="GO:0008270">
    <property type="term" value="F:zinc ion binding"/>
    <property type="evidence" value="ECO:0007669"/>
    <property type="project" value="UniProtKB-UniRule"/>
</dbReference>
<keyword evidence="8" id="KW-0472">Membrane</keyword>
<feature type="domain" description="Peptidase M12A" evidence="10">
    <location>
        <begin position="98"/>
        <end position="307"/>
    </location>
</feature>
<feature type="binding site" evidence="6">
    <location>
        <position position="205"/>
    </location>
    <ligand>
        <name>Zn(2+)</name>
        <dbReference type="ChEBI" id="CHEBI:29105"/>
        <note>catalytic</note>
    </ligand>
</feature>
<dbReference type="HOGENOM" id="CLU_333853_0_0_1"/>
<organism evidence="11 12">
    <name type="scientific">Emiliania huxleyi (strain CCMP1516)</name>
    <dbReference type="NCBI Taxonomy" id="280463"/>
    <lineage>
        <taxon>Eukaryota</taxon>
        <taxon>Haptista</taxon>
        <taxon>Haptophyta</taxon>
        <taxon>Prymnesiophyceae</taxon>
        <taxon>Isochrysidales</taxon>
        <taxon>Noelaerhabdaceae</taxon>
        <taxon>Emiliania</taxon>
    </lineage>
</organism>
<dbReference type="Pfam" id="PF01400">
    <property type="entry name" value="Astacin"/>
    <property type="match status" value="1"/>
</dbReference>
<dbReference type="PANTHER" id="PTHR10127">
    <property type="entry name" value="DISCOIDIN, CUB, EGF, LAMININ , AND ZINC METALLOPROTEASE DOMAIN CONTAINING"/>
    <property type="match status" value="1"/>
</dbReference>
<proteinExistence type="predicted"/>
<comment type="cofactor">
    <cofactor evidence="6 7">
        <name>Zn(2+)</name>
        <dbReference type="ChEBI" id="CHEBI:29105"/>
    </cofactor>
    <text evidence="6 7">Binds 1 zinc ion per subunit.</text>
</comment>
<evidence type="ECO:0000256" key="6">
    <source>
        <dbReference type="PROSITE-ProRule" id="PRU01211"/>
    </source>
</evidence>
<reference evidence="12" key="1">
    <citation type="journal article" date="2013" name="Nature">
        <title>Pan genome of the phytoplankton Emiliania underpins its global distribution.</title>
        <authorList>
            <person name="Read B.A."/>
            <person name="Kegel J."/>
            <person name="Klute M.J."/>
            <person name="Kuo A."/>
            <person name="Lefebvre S.C."/>
            <person name="Maumus F."/>
            <person name="Mayer C."/>
            <person name="Miller J."/>
            <person name="Monier A."/>
            <person name="Salamov A."/>
            <person name="Young J."/>
            <person name="Aguilar M."/>
            <person name="Claverie J.M."/>
            <person name="Frickenhaus S."/>
            <person name="Gonzalez K."/>
            <person name="Herman E.K."/>
            <person name="Lin Y.C."/>
            <person name="Napier J."/>
            <person name="Ogata H."/>
            <person name="Sarno A.F."/>
            <person name="Shmutz J."/>
            <person name="Schroeder D."/>
            <person name="de Vargas C."/>
            <person name="Verret F."/>
            <person name="von Dassow P."/>
            <person name="Valentin K."/>
            <person name="Van de Peer Y."/>
            <person name="Wheeler G."/>
            <person name="Dacks J.B."/>
            <person name="Delwiche C.F."/>
            <person name="Dyhrman S.T."/>
            <person name="Glockner G."/>
            <person name="John U."/>
            <person name="Richards T."/>
            <person name="Worden A.Z."/>
            <person name="Zhang X."/>
            <person name="Grigoriev I.V."/>
            <person name="Allen A.E."/>
            <person name="Bidle K."/>
            <person name="Borodovsky M."/>
            <person name="Bowler C."/>
            <person name="Brownlee C."/>
            <person name="Cock J.M."/>
            <person name="Elias M."/>
            <person name="Gladyshev V.N."/>
            <person name="Groth M."/>
            <person name="Guda C."/>
            <person name="Hadaegh A."/>
            <person name="Iglesias-Rodriguez M.D."/>
            <person name="Jenkins J."/>
            <person name="Jones B.M."/>
            <person name="Lawson T."/>
            <person name="Leese F."/>
            <person name="Lindquist E."/>
            <person name="Lobanov A."/>
            <person name="Lomsadze A."/>
            <person name="Malik S.B."/>
            <person name="Marsh M.E."/>
            <person name="Mackinder L."/>
            <person name="Mock T."/>
            <person name="Mueller-Roeber B."/>
            <person name="Pagarete A."/>
            <person name="Parker M."/>
            <person name="Probert I."/>
            <person name="Quesneville H."/>
            <person name="Raines C."/>
            <person name="Rensing S.A."/>
            <person name="Riano-Pachon D.M."/>
            <person name="Richier S."/>
            <person name="Rokitta S."/>
            <person name="Shiraiwa Y."/>
            <person name="Soanes D.M."/>
            <person name="van der Giezen M."/>
            <person name="Wahlund T.M."/>
            <person name="Williams B."/>
            <person name="Wilson W."/>
            <person name="Wolfe G."/>
            <person name="Wurch L.L."/>
        </authorList>
    </citation>
    <scope>NUCLEOTIDE SEQUENCE</scope>
</reference>
<dbReference type="eggNOG" id="KOG3714">
    <property type="taxonomic scope" value="Eukaryota"/>
</dbReference>
<dbReference type="GO" id="GO:0006508">
    <property type="term" value="P:proteolysis"/>
    <property type="evidence" value="ECO:0007669"/>
    <property type="project" value="UniProtKB-KW"/>
</dbReference>
<keyword evidence="1 6" id="KW-0645">Protease</keyword>
<dbReference type="PaxDb" id="2903-EOD10888"/>
<feature type="chain" id="PRO_5044046251" description="Metalloendopeptidase" evidence="7">
    <location>
        <begin position="18"/>
        <end position="856"/>
    </location>
</feature>
<evidence type="ECO:0000256" key="4">
    <source>
        <dbReference type="ARBA" id="ARBA00022833"/>
    </source>
</evidence>
<evidence type="ECO:0000256" key="1">
    <source>
        <dbReference type="ARBA" id="ARBA00022670"/>
    </source>
</evidence>
<keyword evidence="8" id="KW-0812">Transmembrane</keyword>
<dbReference type="PRINTS" id="PR00480">
    <property type="entry name" value="ASTACIN"/>
</dbReference>
<evidence type="ECO:0000256" key="3">
    <source>
        <dbReference type="ARBA" id="ARBA00022801"/>
    </source>
</evidence>
<dbReference type="STRING" id="2903.R1BLU9"/>
<keyword evidence="12" id="KW-1185">Reference proteome</keyword>
<keyword evidence="8" id="KW-1133">Transmembrane helix</keyword>
<evidence type="ECO:0000313" key="11">
    <source>
        <dbReference type="EnsemblProtists" id="EOD10888"/>
    </source>
</evidence>
<feature type="transmembrane region" description="Helical" evidence="8">
    <location>
        <begin position="808"/>
        <end position="831"/>
    </location>
</feature>
<dbReference type="Gene3D" id="3.40.390.10">
    <property type="entry name" value="Collagenase (Catalytic Domain)"/>
    <property type="match status" value="1"/>
</dbReference>
<evidence type="ECO:0000256" key="8">
    <source>
        <dbReference type="SAM" id="Phobius"/>
    </source>
</evidence>
<dbReference type="PROSITE" id="PS51864">
    <property type="entry name" value="ASTACIN"/>
    <property type="match status" value="1"/>
</dbReference>
<dbReference type="SMART" id="SM00235">
    <property type="entry name" value="ZnMc"/>
    <property type="match status" value="1"/>
</dbReference>
<keyword evidence="4 6" id="KW-0862">Zinc</keyword>
<feature type="binding site" evidence="6">
    <location>
        <position position="209"/>
    </location>
    <ligand>
        <name>Zn(2+)</name>
        <dbReference type="ChEBI" id="CHEBI:29105"/>
        <note>catalytic</note>
    </ligand>
</feature>
<evidence type="ECO:0000259" key="9">
    <source>
        <dbReference type="PROSITE" id="PS50206"/>
    </source>
</evidence>
<dbReference type="Proteomes" id="UP000013827">
    <property type="component" value="Unassembled WGS sequence"/>
</dbReference>
<dbReference type="SUPFAM" id="SSF55486">
    <property type="entry name" value="Metalloproteases ('zincins'), catalytic domain"/>
    <property type="match status" value="1"/>
</dbReference>
<dbReference type="GeneID" id="17257009"/>
<keyword evidence="3 6" id="KW-0378">Hydrolase</keyword>
<sequence>MLRLYAVLACLAGATHGSDHGSEILDHFADEYTRLNIPASVDNPPSRLEMMTAVVDRMSTADMIATGLWLTQDEIDDELGVPHHKQDGAHAGSGRRLNRLVEPYSDIHSNAIVHNGGEVYYCFDGSADSTRRSAFEKAVNRAEVEINQLGFCLTFVRTYVCDHSAITVGRYDDDSCHVASPWDGEGIKLNMGWCNDDTHLGVIVHEIGHALGLGHTHQRPDRDDYVTIHFENIDPEWKYAYEIDYDYATHLPYDYNSLMHYGAVGGFAIDPSKNAITPLDPNANIGRRTGGFSLTDARQLRDIYGCSETCCSSLIVSISGAASSNQGSREDVYTVVPGVSQGGMPVYKQGSGSSYLYYWPESTDWYIGRDYATASAGIISLDNKLQCPQQASTWAYWDSDNFVANAGVSVKCSVLDSYVLVTSGTCNDVPGRARITSAFECAQAAHELRPFLNGYSDADVTPTVQEGSASYDPPGCWFESDSLYFNPGTQTGDCSTNDKCLCRFHTLRPPSPPLPSPLPPPLVVAGGGGCSPNLDDMEYYAAGFTASGAPYYRHPSSEYYIFWDPDCYGDGSGSARWIVDSDAPSTTASSDLDGDGSCSYKARINSADSSSPPRGTNTWTYNAVGYTASGAPYYRDFSSSYYIYWDPDPDGDGSTARWIVDDDAPSTTAASDLDGDGSRIYWASISSADSSSPPLGTATWNILEKLAELAGFAFVPLDSTIGVYSAPCSMGTCANVAVIATFPVVTQSEVSLAQSNLEQYSGAAGEDAFEEQMGPILAGVGASVETAVVVEVEEDPKPTASGSGGSPVVAIAAAAAGVAVVAALGGGYVYYKKKRRADEPSMATIKQGGTPEAANV</sequence>
<dbReference type="InterPro" id="IPR001506">
    <property type="entry name" value="Peptidase_M12A"/>
</dbReference>
<keyword evidence="7" id="KW-0732">Signal</keyword>
<dbReference type="PROSITE" id="PS50206">
    <property type="entry name" value="RHODANESE_3"/>
    <property type="match status" value="1"/>
</dbReference>
<feature type="domain" description="Rhodanese" evidence="9">
    <location>
        <begin position="800"/>
        <end position="840"/>
    </location>
</feature>
<feature type="binding site" evidence="6">
    <location>
        <position position="215"/>
    </location>
    <ligand>
        <name>Zn(2+)</name>
        <dbReference type="ChEBI" id="CHEBI:29105"/>
        <note>catalytic</note>
    </ligand>
</feature>
<protein>
    <recommendedName>
        <fullName evidence="7">Metalloendopeptidase</fullName>
        <ecNumber evidence="7">3.4.24.-</ecNumber>
    </recommendedName>
</protein>
<name>A0A0D3II03_EMIH1</name>
<dbReference type="RefSeq" id="XP_005763317.1">
    <property type="nucleotide sequence ID" value="XM_005763260.1"/>
</dbReference>
<evidence type="ECO:0000256" key="5">
    <source>
        <dbReference type="ARBA" id="ARBA00023049"/>
    </source>
</evidence>
<evidence type="ECO:0000259" key="10">
    <source>
        <dbReference type="PROSITE" id="PS51864"/>
    </source>
</evidence>
<dbReference type="KEGG" id="ehx:EMIHUDRAFT_215150"/>
<accession>A0A0D3II03</accession>
<keyword evidence="5 6" id="KW-0482">Metalloprotease</keyword>